<name>A0ACB9XW90_CHAAC</name>
<evidence type="ECO:0000313" key="1">
    <source>
        <dbReference type="EMBL" id="KAI4830871.1"/>
    </source>
</evidence>
<proteinExistence type="predicted"/>
<sequence length="144" mass="16267">MQQWIPQILKLTAGVMKRSMITGLIPSKIKIQRLREGMHKPLSPSVGLLQTEREKNVARRKSQELFGTDNYHTFARKEPLESKVLLVWRSVAMSHAQFMEELSAELCGVPIGSFVPPKGAQCLPESMSCAEEEKKEGIDSFARR</sequence>
<organism evidence="1 2">
    <name type="scientific">Chaenocephalus aceratus</name>
    <name type="common">Blackfin icefish</name>
    <name type="synonym">Chaenichthys aceratus</name>
    <dbReference type="NCBI Taxonomy" id="36190"/>
    <lineage>
        <taxon>Eukaryota</taxon>
        <taxon>Metazoa</taxon>
        <taxon>Chordata</taxon>
        <taxon>Craniata</taxon>
        <taxon>Vertebrata</taxon>
        <taxon>Euteleostomi</taxon>
        <taxon>Actinopterygii</taxon>
        <taxon>Neopterygii</taxon>
        <taxon>Teleostei</taxon>
        <taxon>Neoteleostei</taxon>
        <taxon>Acanthomorphata</taxon>
        <taxon>Eupercaria</taxon>
        <taxon>Perciformes</taxon>
        <taxon>Notothenioidei</taxon>
        <taxon>Channichthyidae</taxon>
        <taxon>Chaenocephalus</taxon>
    </lineage>
</organism>
<accession>A0ACB9XW90</accession>
<dbReference type="Proteomes" id="UP001057452">
    <property type="component" value="Chromosome 3"/>
</dbReference>
<reference evidence="1" key="1">
    <citation type="submission" date="2022-05" db="EMBL/GenBank/DDBJ databases">
        <title>Chromosome-level genome of Chaenocephalus aceratus.</title>
        <authorList>
            <person name="Park H."/>
        </authorList>
    </citation>
    <scope>NUCLEOTIDE SEQUENCE</scope>
    <source>
        <strain evidence="1">KU_202001</strain>
    </source>
</reference>
<evidence type="ECO:0000313" key="2">
    <source>
        <dbReference type="Proteomes" id="UP001057452"/>
    </source>
</evidence>
<protein>
    <submittedName>
        <fullName evidence="1">Uncharacterized protein</fullName>
    </submittedName>
</protein>
<gene>
    <name evidence="1" type="ORF">KUCAC02_002474</name>
</gene>
<feature type="non-terminal residue" evidence="1">
    <location>
        <position position="144"/>
    </location>
</feature>
<keyword evidence="2" id="KW-1185">Reference proteome</keyword>
<dbReference type="EMBL" id="CM043787">
    <property type="protein sequence ID" value="KAI4830871.1"/>
    <property type="molecule type" value="Genomic_DNA"/>
</dbReference>
<comment type="caution">
    <text evidence="1">The sequence shown here is derived from an EMBL/GenBank/DDBJ whole genome shotgun (WGS) entry which is preliminary data.</text>
</comment>